<feature type="domain" description="Ribosome maturation factor RimP N-terminal" evidence="3">
    <location>
        <begin position="15"/>
        <end position="86"/>
    </location>
</feature>
<dbReference type="SUPFAM" id="SSF75420">
    <property type="entry name" value="YhbC-like, N-terminal domain"/>
    <property type="match status" value="1"/>
</dbReference>
<dbReference type="GO" id="GO:0005829">
    <property type="term" value="C:cytosol"/>
    <property type="evidence" value="ECO:0007669"/>
    <property type="project" value="TreeGrafter"/>
</dbReference>
<evidence type="ECO:0000259" key="4">
    <source>
        <dbReference type="Pfam" id="PF17384"/>
    </source>
</evidence>
<evidence type="ECO:0000259" key="3">
    <source>
        <dbReference type="Pfam" id="PF02576"/>
    </source>
</evidence>
<dbReference type="AlphaFoldDB" id="X1CGM9"/>
<dbReference type="InterPro" id="IPR028998">
    <property type="entry name" value="RimP_C"/>
</dbReference>
<evidence type="ECO:0000313" key="5">
    <source>
        <dbReference type="EMBL" id="GAG83396.1"/>
    </source>
</evidence>
<comment type="caution">
    <text evidence="5">The sequence shown here is derived from an EMBL/GenBank/DDBJ whole genome shotgun (WGS) entry which is preliminary data.</text>
</comment>
<proteinExistence type="inferred from homology"/>
<dbReference type="HAMAP" id="MF_01077">
    <property type="entry name" value="RimP"/>
    <property type="match status" value="1"/>
</dbReference>
<dbReference type="GO" id="GO:0006412">
    <property type="term" value="P:translation"/>
    <property type="evidence" value="ECO:0007669"/>
    <property type="project" value="TreeGrafter"/>
</dbReference>
<evidence type="ECO:0000256" key="2">
    <source>
        <dbReference type="ARBA" id="ARBA00022517"/>
    </source>
</evidence>
<keyword evidence="2" id="KW-0690">Ribosome biogenesis</keyword>
<dbReference type="Pfam" id="PF02576">
    <property type="entry name" value="RimP_N"/>
    <property type="match status" value="1"/>
</dbReference>
<dbReference type="SUPFAM" id="SSF74942">
    <property type="entry name" value="YhbC-like, C-terminal domain"/>
    <property type="match status" value="1"/>
</dbReference>
<dbReference type="GO" id="GO:0000028">
    <property type="term" value="P:ribosomal small subunit assembly"/>
    <property type="evidence" value="ECO:0007669"/>
    <property type="project" value="TreeGrafter"/>
</dbReference>
<dbReference type="FunFam" id="3.30.300.70:FF:000001">
    <property type="entry name" value="Ribosome maturation factor RimP"/>
    <property type="match status" value="1"/>
</dbReference>
<dbReference type="Gene3D" id="2.30.30.180">
    <property type="entry name" value="Ribosome maturation factor RimP, C-terminal domain"/>
    <property type="match status" value="1"/>
</dbReference>
<reference evidence="5" key="1">
    <citation type="journal article" date="2014" name="Front. Microbiol.">
        <title>High frequency of phylogenetically diverse reductive dehalogenase-homologous genes in deep subseafloor sedimentary metagenomes.</title>
        <authorList>
            <person name="Kawai M."/>
            <person name="Futagami T."/>
            <person name="Toyoda A."/>
            <person name="Takaki Y."/>
            <person name="Nishi S."/>
            <person name="Hori S."/>
            <person name="Arai W."/>
            <person name="Tsubouchi T."/>
            <person name="Morono Y."/>
            <person name="Uchiyama I."/>
            <person name="Ito T."/>
            <person name="Fujiyama A."/>
            <person name="Inagaki F."/>
            <person name="Takami H."/>
        </authorList>
    </citation>
    <scope>NUCLEOTIDE SEQUENCE</scope>
    <source>
        <strain evidence="5">Expedition CK06-06</strain>
    </source>
</reference>
<dbReference type="PANTHER" id="PTHR33867">
    <property type="entry name" value="RIBOSOME MATURATION FACTOR RIMP"/>
    <property type="match status" value="1"/>
</dbReference>
<sequence length="155" mass="17604">MGLSEDNIISNIKELLEPLLYEKSLELFDIEFKALGSKGILRVFIDKEQGVTVNDCAQISRELGRLLEVHDVIPGSYTLEISSPGLTRALKKPSDYLRYKGKTVKIKTLEDIEDRRVFKGKLLDFVDETVSLQTDGVNYLIPYKNIEKANLELDL</sequence>
<dbReference type="CDD" id="cd01734">
    <property type="entry name" value="YlxS_C"/>
    <property type="match status" value="1"/>
</dbReference>
<evidence type="ECO:0000256" key="1">
    <source>
        <dbReference type="ARBA" id="ARBA00022490"/>
    </source>
</evidence>
<evidence type="ECO:0008006" key="6">
    <source>
        <dbReference type="Google" id="ProtNLM"/>
    </source>
</evidence>
<dbReference type="EMBL" id="BART01009972">
    <property type="protein sequence ID" value="GAG83396.1"/>
    <property type="molecule type" value="Genomic_DNA"/>
</dbReference>
<dbReference type="InterPro" id="IPR003728">
    <property type="entry name" value="Ribosome_maturation_RimP"/>
</dbReference>
<dbReference type="PANTHER" id="PTHR33867:SF1">
    <property type="entry name" value="RIBOSOME MATURATION FACTOR RIMP"/>
    <property type="match status" value="1"/>
</dbReference>
<accession>X1CGM9</accession>
<protein>
    <recommendedName>
        <fullName evidence="6">Ribosome maturation factor RimP N-terminal domain-containing protein</fullName>
    </recommendedName>
</protein>
<dbReference type="InterPro" id="IPR028989">
    <property type="entry name" value="RimP_N"/>
</dbReference>
<feature type="domain" description="Ribosome maturation factor RimP C-terminal" evidence="4">
    <location>
        <begin position="90"/>
        <end position="153"/>
    </location>
</feature>
<name>X1CGM9_9ZZZZ</name>
<dbReference type="Pfam" id="PF17384">
    <property type="entry name" value="DUF150_C"/>
    <property type="match status" value="1"/>
</dbReference>
<keyword evidence="1" id="KW-0963">Cytoplasm</keyword>
<dbReference type="InterPro" id="IPR036847">
    <property type="entry name" value="RimP_C_sf"/>
</dbReference>
<organism evidence="5">
    <name type="scientific">marine sediment metagenome</name>
    <dbReference type="NCBI Taxonomy" id="412755"/>
    <lineage>
        <taxon>unclassified sequences</taxon>
        <taxon>metagenomes</taxon>
        <taxon>ecological metagenomes</taxon>
    </lineage>
</organism>
<gene>
    <name evidence="5" type="ORF">S01H4_21900</name>
</gene>
<dbReference type="Gene3D" id="3.30.300.70">
    <property type="entry name" value="RimP-like superfamily, N-terminal"/>
    <property type="match status" value="1"/>
</dbReference>
<dbReference type="InterPro" id="IPR035956">
    <property type="entry name" value="RimP_N_sf"/>
</dbReference>